<gene>
    <name evidence="1" type="ORF">CPELLU_LOCUS19459</name>
</gene>
<accession>A0A9N9KC11</accession>
<reference evidence="1" key="1">
    <citation type="submission" date="2021-06" db="EMBL/GenBank/DDBJ databases">
        <authorList>
            <person name="Kallberg Y."/>
            <person name="Tangrot J."/>
            <person name="Rosling A."/>
        </authorList>
    </citation>
    <scope>NUCLEOTIDE SEQUENCE</scope>
    <source>
        <strain evidence="1">FL966</strain>
    </source>
</reference>
<name>A0A9N9KC11_9GLOM</name>
<sequence length="45" mass="5426">AFRNWSLRKSYQEITRLEAKAHSSKRRKTNMAKEFVKKTIETVEQ</sequence>
<feature type="non-terminal residue" evidence="1">
    <location>
        <position position="1"/>
    </location>
</feature>
<proteinExistence type="predicted"/>
<dbReference type="Proteomes" id="UP000789759">
    <property type="component" value="Unassembled WGS sequence"/>
</dbReference>
<keyword evidence="2" id="KW-1185">Reference proteome</keyword>
<dbReference type="EMBL" id="CAJVQA010046903">
    <property type="protein sequence ID" value="CAG8818590.1"/>
    <property type="molecule type" value="Genomic_DNA"/>
</dbReference>
<evidence type="ECO:0000313" key="1">
    <source>
        <dbReference type="EMBL" id="CAG8818590.1"/>
    </source>
</evidence>
<feature type="non-terminal residue" evidence="1">
    <location>
        <position position="45"/>
    </location>
</feature>
<organism evidence="1 2">
    <name type="scientific">Cetraspora pellucida</name>
    <dbReference type="NCBI Taxonomy" id="1433469"/>
    <lineage>
        <taxon>Eukaryota</taxon>
        <taxon>Fungi</taxon>
        <taxon>Fungi incertae sedis</taxon>
        <taxon>Mucoromycota</taxon>
        <taxon>Glomeromycotina</taxon>
        <taxon>Glomeromycetes</taxon>
        <taxon>Diversisporales</taxon>
        <taxon>Gigasporaceae</taxon>
        <taxon>Cetraspora</taxon>
    </lineage>
</organism>
<protein>
    <submittedName>
        <fullName evidence="1">17739_t:CDS:1</fullName>
    </submittedName>
</protein>
<comment type="caution">
    <text evidence="1">The sequence shown here is derived from an EMBL/GenBank/DDBJ whole genome shotgun (WGS) entry which is preliminary data.</text>
</comment>
<dbReference type="AlphaFoldDB" id="A0A9N9KC11"/>
<evidence type="ECO:0000313" key="2">
    <source>
        <dbReference type="Proteomes" id="UP000789759"/>
    </source>
</evidence>